<reference evidence="1 2" key="1">
    <citation type="submission" date="2020-08" db="EMBL/GenBank/DDBJ databases">
        <title>Sequencing the genomes of 1000 actinobacteria strains.</title>
        <authorList>
            <person name="Klenk H.-P."/>
        </authorList>
    </citation>
    <scope>NUCLEOTIDE SEQUENCE [LARGE SCALE GENOMIC DNA]</scope>
    <source>
        <strain evidence="1 2">DSM 22826</strain>
    </source>
</reference>
<evidence type="ECO:0000313" key="2">
    <source>
        <dbReference type="Proteomes" id="UP000523000"/>
    </source>
</evidence>
<dbReference type="RefSeq" id="WP_183510127.1">
    <property type="nucleotide sequence ID" value="NZ_BAABGK010000036.1"/>
</dbReference>
<gene>
    <name evidence="1" type="ORF">E9229_000982</name>
</gene>
<name>A0A839QRV7_9MICC</name>
<comment type="caution">
    <text evidence="1">The sequence shown here is derived from an EMBL/GenBank/DDBJ whole genome shotgun (WGS) entry which is preliminary data.</text>
</comment>
<keyword evidence="2" id="KW-1185">Reference proteome</keyword>
<proteinExistence type="predicted"/>
<evidence type="ECO:0000313" key="1">
    <source>
        <dbReference type="EMBL" id="MBB2994791.1"/>
    </source>
</evidence>
<organism evidence="1 2">
    <name type="scientific">Paeniglutamicibacter cryotolerans</name>
    <dbReference type="NCBI Taxonomy" id="670079"/>
    <lineage>
        <taxon>Bacteria</taxon>
        <taxon>Bacillati</taxon>
        <taxon>Actinomycetota</taxon>
        <taxon>Actinomycetes</taxon>
        <taxon>Micrococcales</taxon>
        <taxon>Micrococcaceae</taxon>
        <taxon>Paeniglutamicibacter</taxon>
    </lineage>
</organism>
<dbReference type="Proteomes" id="UP000523000">
    <property type="component" value="Unassembled WGS sequence"/>
</dbReference>
<dbReference type="EMBL" id="JACHVS010000001">
    <property type="protein sequence ID" value="MBB2994791.1"/>
    <property type="molecule type" value="Genomic_DNA"/>
</dbReference>
<dbReference type="AlphaFoldDB" id="A0A839QRV7"/>
<protein>
    <submittedName>
        <fullName evidence="1">Uncharacterized protein</fullName>
    </submittedName>
</protein>
<accession>A0A839QRV7</accession>
<sequence>MPAVPRPTCTPVHERLAAVRFGPGLRRGSVLLASVLVLGGCGSADPRDLEGTGAAEATSAATITAPEVSWVDFEAFGIGFSHPAQWRVIPGECVGCVGAETSKENKFGEWNMVDAYGTVLARFAPYSASDMDGNTSTYQRTYLETQSLDSTLDAPASFVFEHARVTPGANAHGTLPESTARLMVVDDSLLDANDSTAVAPYFQALQESGTVFATDEGFTGGADIDPETPTLDQAKAFMADPNYALMKQTMLGVHSLAEK</sequence>